<feature type="compositionally biased region" description="Basic and acidic residues" evidence="1">
    <location>
        <begin position="86"/>
        <end position="104"/>
    </location>
</feature>
<dbReference type="Pfam" id="PF14133">
    <property type="entry name" value="DUF4300"/>
    <property type="match status" value="1"/>
</dbReference>
<evidence type="ECO:0000313" key="6">
    <source>
        <dbReference type="Proteomes" id="UP000575397"/>
    </source>
</evidence>
<name>A0A7Y0TWM1_9ACTO</name>
<organism evidence="4 7">
    <name type="scientific">Mobiluncus mulieris</name>
    <dbReference type="NCBI Taxonomy" id="2052"/>
    <lineage>
        <taxon>Bacteria</taxon>
        <taxon>Bacillati</taxon>
        <taxon>Actinomycetota</taxon>
        <taxon>Actinomycetes</taxon>
        <taxon>Actinomycetales</taxon>
        <taxon>Actinomycetaceae</taxon>
        <taxon>Mobiluncus</taxon>
    </lineage>
</organism>
<dbReference type="EMBL" id="JABCUV010000005">
    <property type="protein sequence ID" value="NMW93214.1"/>
    <property type="molecule type" value="Genomic_DNA"/>
</dbReference>
<comment type="caution">
    <text evidence="4">The sequence shown here is derived from an EMBL/GenBank/DDBJ whole genome shotgun (WGS) entry which is preliminary data.</text>
</comment>
<dbReference type="InterPro" id="IPR025389">
    <property type="entry name" value="DUF4300"/>
</dbReference>
<accession>A0A7Y0TWM1</accession>
<evidence type="ECO:0000256" key="1">
    <source>
        <dbReference type="SAM" id="MobiDB-lite"/>
    </source>
</evidence>
<feature type="compositionally biased region" description="Polar residues" evidence="1">
    <location>
        <begin position="105"/>
        <end position="116"/>
    </location>
</feature>
<dbReference type="EMBL" id="JABCUS010000005">
    <property type="protein sequence ID" value="NMX02966.1"/>
    <property type="molecule type" value="Genomic_DNA"/>
</dbReference>
<dbReference type="RefSeq" id="WP_036383717.1">
    <property type="nucleotide sequence ID" value="NZ_JABCUO010000008.1"/>
</dbReference>
<reference evidence="6 7" key="1">
    <citation type="submission" date="2020-04" db="EMBL/GenBank/DDBJ databases">
        <title>Antimicrobial susceptibility and clonality of vaginal-derived multi-drug resistant Mobiluncus isolates in China.</title>
        <authorList>
            <person name="Zhang X."/>
        </authorList>
    </citation>
    <scope>NUCLEOTIDE SEQUENCE [LARGE SCALE GENOMIC DNA]</scope>
    <source>
        <strain evidence="5 6">12</strain>
        <strain evidence="4 7">7</strain>
    </source>
</reference>
<evidence type="ECO:0000259" key="3">
    <source>
        <dbReference type="Pfam" id="PF14133"/>
    </source>
</evidence>
<dbReference type="AlphaFoldDB" id="A0A7Y0TWM1"/>
<gene>
    <name evidence="4" type="ORF">HHJ74_05820</name>
    <name evidence="5" type="ORF">HHJ77_03200</name>
</gene>
<keyword evidence="2" id="KW-0812">Transmembrane</keyword>
<protein>
    <submittedName>
        <fullName evidence="4">DUF4300 family protein</fullName>
    </submittedName>
</protein>
<sequence length="379" mass="40769">MKNAGTRRWQSGFAPGFAPALGMPVAGTPGRVRLVGVRLVVLALIGVLGLSGVGLSGCTSSVPAGSAARIHEAPSGKNGVNPGMAPHEKGDPTNRKTDQNRKTESNQASENETDMSASHADKPGEPGSKGAPVKYQVSNLADAASRAETAAALKAVLPEPDVDQFLAMVKDYNDTIQNTSLTSGFTPIAPQYDLDKIDKLWQGAKGKFIGVDCRISTFGLVKSQLKTPPAGSADAALLFQDLEAIQTGKLFNAADTQHFKQLFSRVKTTKTTDVKAHATKMASHFKAFTFPARARVVTVVINDNLDGNYLFVGHTGVLVSTRGKWLFVEKVSFQEPYQVLKFDSPQDCYRYLADKYRDYADDGAAKPFVMENGRLVYPQ</sequence>
<evidence type="ECO:0000313" key="4">
    <source>
        <dbReference type="EMBL" id="NMW93214.1"/>
    </source>
</evidence>
<dbReference type="Proteomes" id="UP000575397">
    <property type="component" value="Unassembled WGS sequence"/>
</dbReference>
<feature type="domain" description="DUF4300" evidence="3">
    <location>
        <begin position="137"/>
        <end position="375"/>
    </location>
</feature>
<evidence type="ECO:0000313" key="7">
    <source>
        <dbReference type="Proteomes" id="UP000582487"/>
    </source>
</evidence>
<feature type="transmembrane region" description="Helical" evidence="2">
    <location>
        <begin position="39"/>
        <end position="57"/>
    </location>
</feature>
<keyword evidence="2" id="KW-1133">Transmembrane helix</keyword>
<feature type="region of interest" description="Disordered" evidence="1">
    <location>
        <begin position="71"/>
        <end position="133"/>
    </location>
</feature>
<keyword evidence="2" id="KW-0472">Membrane</keyword>
<proteinExistence type="predicted"/>
<evidence type="ECO:0000256" key="2">
    <source>
        <dbReference type="SAM" id="Phobius"/>
    </source>
</evidence>
<evidence type="ECO:0000313" key="5">
    <source>
        <dbReference type="EMBL" id="NMX02966.1"/>
    </source>
</evidence>
<dbReference type="Proteomes" id="UP000582487">
    <property type="component" value="Unassembled WGS sequence"/>
</dbReference>